<feature type="non-terminal residue" evidence="2">
    <location>
        <position position="1"/>
    </location>
</feature>
<protein>
    <submittedName>
        <fullName evidence="2">Uncharacterized protein</fullName>
    </submittedName>
</protein>
<evidence type="ECO:0000313" key="3">
    <source>
        <dbReference type="Proteomes" id="UP000218811"/>
    </source>
</evidence>
<feature type="chain" id="PRO_5013951059" evidence="1">
    <location>
        <begin position="24"/>
        <end position="118"/>
    </location>
</feature>
<name>A0A2H3J5Y1_WOLCO</name>
<keyword evidence="1" id="KW-0732">Signal</keyword>
<dbReference type="STRING" id="742152.A0A2H3J5Y1"/>
<keyword evidence="3" id="KW-1185">Reference proteome</keyword>
<reference evidence="2 3" key="1">
    <citation type="journal article" date="2012" name="Science">
        <title>The Paleozoic origin of enzymatic lignin decomposition reconstructed from 31 fungal genomes.</title>
        <authorList>
            <person name="Floudas D."/>
            <person name="Binder M."/>
            <person name="Riley R."/>
            <person name="Barry K."/>
            <person name="Blanchette R.A."/>
            <person name="Henrissat B."/>
            <person name="Martinez A.T."/>
            <person name="Otillar R."/>
            <person name="Spatafora J.W."/>
            <person name="Yadav J.S."/>
            <person name="Aerts A."/>
            <person name="Benoit I."/>
            <person name="Boyd A."/>
            <person name="Carlson A."/>
            <person name="Copeland A."/>
            <person name="Coutinho P.M."/>
            <person name="de Vries R.P."/>
            <person name="Ferreira P."/>
            <person name="Findley K."/>
            <person name="Foster B."/>
            <person name="Gaskell J."/>
            <person name="Glotzer D."/>
            <person name="Gorecki P."/>
            <person name="Heitman J."/>
            <person name="Hesse C."/>
            <person name="Hori C."/>
            <person name="Igarashi K."/>
            <person name="Jurgens J.A."/>
            <person name="Kallen N."/>
            <person name="Kersten P."/>
            <person name="Kohler A."/>
            <person name="Kuees U."/>
            <person name="Kumar T.K.A."/>
            <person name="Kuo A."/>
            <person name="LaButti K."/>
            <person name="Larrondo L.F."/>
            <person name="Lindquist E."/>
            <person name="Ling A."/>
            <person name="Lombard V."/>
            <person name="Lucas S."/>
            <person name="Lundell T."/>
            <person name="Martin R."/>
            <person name="McLaughlin D.J."/>
            <person name="Morgenstern I."/>
            <person name="Morin E."/>
            <person name="Murat C."/>
            <person name="Nagy L.G."/>
            <person name="Nolan M."/>
            <person name="Ohm R.A."/>
            <person name="Patyshakuliyeva A."/>
            <person name="Rokas A."/>
            <person name="Ruiz-Duenas F.J."/>
            <person name="Sabat G."/>
            <person name="Salamov A."/>
            <person name="Samejima M."/>
            <person name="Schmutz J."/>
            <person name="Slot J.C."/>
            <person name="St John F."/>
            <person name="Stenlid J."/>
            <person name="Sun H."/>
            <person name="Sun S."/>
            <person name="Syed K."/>
            <person name="Tsang A."/>
            <person name="Wiebenga A."/>
            <person name="Young D."/>
            <person name="Pisabarro A."/>
            <person name="Eastwood D.C."/>
            <person name="Martin F."/>
            <person name="Cullen D."/>
            <person name="Grigoriev I.V."/>
            <person name="Hibbett D.S."/>
        </authorList>
    </citation>
    <scope>NUCLEOTIDE SEQUENCE [LARGE SCALE GENOMIC DNA]</scope>
    <source>
        <strain evidence="2 3">MD-104</strain>
    </source>
</reference>
<sequence>RLTCFRALGTLFMFELAIAPGHAPVTRGPYARVYLKLGGTSAAALGRGAWLGECALAPRPTGPGTLLAWAALALCTAKVAYALRSTNRRVRTEDRALRAATSVEWEAYAERVQWRLVP</sequence>
<accession>A0A2H3J5Y1</accession>
<evidence type="ECO:0000313" key="2">
    <source>
        <dbReference type="EMBL" id="PCH37351.1"/>
    </source>
</evidence>
<dbReference type="Proteomes" id="UP000218811">
    <property type="component" value="Unassembled WGS sequence"/>
</dbReference>
<feature type="signal peptide" evidence="1">
    <location>
        <begin position="1"/>
        <end position="23"/>
    </location>
</feature>
<proteinExistence type="predicted"/>
<dbReference type="AlphaFoldDB" id="A0A2H3J5Y1"/>
<feature type="non-terminal residue" evidence="2">
    <location>
        <position position="118"/>
    </location>
</feature>
<evidence type="ECO:0000256" key="1">
    <source>
        <dbReference type="SAM" id="SignalP"/>
    </source>
</evidence>
<dbReference type="Gene3D" id="1.20.120.1630">
    <property type="match status" value="1"/>
</dbReference>
<organism evidence="2 3">
    <name type="scientific">Wolfiporia cocos (strain MD-104)</name>
    <name type="common">Brown rot fungus</name>
    <dbReference type="NCBI Taxonomy" id="742152"/>
    <lineage>
        <taxon>Eukaryota</taxon>
        <taxon>Fungi</taxon>
        <taxon>Dikarya</taxon>
        <taxon>Basidiomycota</taxon>
        <taxon>Agaricomycotina</taxon>
        <taxon>Agaricomycetes</taxon>
        <taxon>Polyporales</taxon>
        <taxon>Phaeolaceae</taxon>
        <taxon>Wolfiporia</taxon>
    </lineage>
</organism>
<gene>
    <name evidence="2" type="ORF">WOLCODRAFT_36049</name>
</gene>
<dbReference type="EMBL" id="KB467920">
    <property type="protein sequence ID" value="PCH37351.1"/>
    <property type="molecule type" value="Genomic_DNA"/>
</dbReference>
<dbReference type="OrthoDB" id="422086at2759"/>